<feature type="compositionally biased region" description="Low complexity" evidence="1">
    <location>
        <begin position="561"/>
        <end position="571"/>
    </location>
</feature>
<feature type="compositionally biased region" description="Low complexity" evidence="1">
    <location>
        <begin position="22"/>
        <end position="34"/>
    </location>
</feature>
<gene>
    <name evidence="2" type="ORF">Vbra_21752</name>
</gene>
<feature type="compositionally biased region" description="Gly residues" evidence="1">
    <location>
        <begin position="266"/>
        <end position="292"/>
    </location>
</feature>
<proteinExistence type="predicted"/>
<dbReference type="EMBL" id="CDMY01000518">
    <property type="protein sequence ID" value="CEM19650.1"/>
    <property type="molecule type" value="Genomic_DNA"/>
</dbReference>
<keyword evidence="3" id="KW-1185">Reference proteome</keyword>
<feature type="region of interest" description="Disordered" evidence="1">
    <location>
        <begin position="210"/>
        <end position="306"/>
    </location>
</feature>
<evidence type="ECO:0000256" key="1">
    <source>
        <dbReference type="SAM" id="MobiDB-lite"/>
    </source>
</evidence>
<sequence length="705" mass="74694">MDVPENPPGQQESTNEDTDRIQPANADQDAPAMAAKEPFLYSRAGEYQQQEVEGGARVVQLGEEDAAPASGSGAAQVFDMYANGEDKFNLALKDVFLDADTTGARCLTSQQFKDFFNKKVAGFTSDKLEKFYQLMHIKDAEQPEGAAAAATAAGAGASGDGVDFEEFLNFFAPPEDSNGNNPVLSVFDNIHTLKEEMDKFVAQSQSILSTTGAPGATGTATEAQKDQEKDQEGQEGGNKEIIEDGDQQQQQVEEGQGHGEGEGEGGDSSGGGTVAAAAGGEGTEGGEGGADVGDGEEGNEAEGERGDPAMILRKKLFLQRVYALMMIEWFEDAVTQLRGVNFDLTNHTRKIEGFDELPPYHTTRVRDDFVRQKALMDTLKKAGLTEQDILQVQRVTADFGNCVEKATRDIVENKKVTSGVPYGMPMARHFEAFLPPPPMGMGGMAPKLPIGIASYAPPMAKNAPVNIYGTTRAQIRFGGMVGGPGGGMLPPGPHSFVPPQHTRIRPPFIPGTANMGVGYRPDHRVSFIPQPTVPPLHMTTNRNFTQVPATTAGQQLIHPNQTTGTGQQQQQHGGGLGMGMGMGMGMPQMGPMGPMGGGQGMPAQVPYGTRSVIQPYNIGPQNNIGGFFGGPKGGAPLPRPPGPFNMKMHAHLTPAPTPGGPTGTMNLRPPAGRLNAAPQVPPQGLGRGAARPPPFTHINPHIRMQ</sequence>
<feature type="region of interest" description="Disordered" evidence="1">
    <location>
        <begin position="1"/>
        <end position="34"/>
    </location>
</feature>
<evidence type="ECO:0000313" key="2">
    <source>
        <dbReference type="EMBL" id="CEM19650.1"/>
    </source>
</evidence>
<feature type="region of interest" description="Disordered" evidence="1">
    <location>
        <begin position="557"/>
        <end position="577"/>
    </location>
</feature>
<organism evidence="2 3">
    <name type="scientific">Vitrella brassicaformis (strain CCMP3155)</name>
    <dbReference type="NCBI Taxonomy" id="1169540"/>
    <lineage>
        <taxon>Eukaryota</taxon>
        <taxon>Sar</taxon>
        <taxon>Alveolata</taxon>
        <taxon>Colpodellida</taxon>
        <taxon>Vitrellaceae</taxon>
        <taxon>Vitrella</taxon>
    </lineage>
</organism>
<dbReference type="InParanoid" id="A0A0G4FWP6"/>
<evidence type="ECO:0008006" key="4">
    <source>
        <dbReference type="Google" id="ProtNLM"/>
    </source>
</evidence>
<feature type="compositionally biased region" description="Low complexity" evidence="1">
    <location>
        <begin position="210"/>
        <end position="221"/>
    </location>
</feature>
<feature type="region of interest" description="Disordered" evidence="1">
    <location>
        <begin position="681"/>
        <end position="705"/>
    </location>
</feature>
<reference evidence="2 3" key="1">
    <citation type="submission" date="2014-11" db="EMBL/GenBank/DDBJ databases">
        <authorList>
            <person name="Zhu J."/>
            <person name="Qi W."/>
            <person name="Song R."/>
        </authorList>
    </citation>
    <scope>NUCLEOTIDE SEQUENCE [LARGE SCALE GENOMIC DNA]</scope>
</reference>
<protein>
    <recommendedName>
        <fullName evidence="4">EF-hand domain-containing protein</fullName>
    </recommendedName>
</protein>
<evidence type="ECO:0000313" key="3">
    <source>
        <dbReference type="Proteomes" id="UP000041254"/>
    </source>
</evidence>
<dbReference type="VEuPathDB" id="CryptoDB:Vbra_21752"/>
<dbReference type="Proteomes" id="UP000041254">
    <property type="component" value="Unassembled WGS sequence"/>
</dbReference>
<name>A0A0G4FWP6_VITBC</name>
<feature type="compositionally biased region" description="Basic and acidic residues" evidence="1">
    <location>
        <begin position="223"/>
        <end position="242"/>
    </location>
</feature>
<dbReference type="AlphaFoldDB" id="A0A0G4FWP6"/>
<accession>A0A0G4FWP6</accession>